<reference evidence="2 3" key="1">
    <citation type="submission" date="2018-02" db="EMBL/GenBank/DDBJ databases">
        <title>Draft genome of wild Prunus yedoensis var. nudiflora.</title>
        <authorList>
            <person name="Baek S."/>
            <person name="Kim J.-H."/>
            <person name="Choi K."/>
            <person name="Kim G.-B."/>
            <person name="Cho A."/>
            <person name="Jang H."/>
            <person name="Shin C.-H."/>
            <person name="Yu H.-J."/>
            <person name="Mun J.-H."/>
        </authorList>
    </citation>
    <scope>NUCLEOTIDE SEQUENCE [LARGE SCALE GENOMIC DNA]</scope>
    <source>
        <strain evidence="3">cv. Jeju island</strain>
        <tissue evidence="2">Leaf</tissue>
    </source>
</reference>
<proteinExistence type="predicted"/>
<dbReference type="Proteomes" id="UP000250321">
    <property type="component" value="Unassembled WGS sequence"/>
</dbReference>
<dbReference type="EMBL" id="PJQY01000127">
    <property type="protein sequence ID" value="PQQ18032.1"/>
    <property type="molecule type" value="Genomic_DNA"/>
</dbReference>
<keyword evidence="1" id="KW-0732">Signal</keyword>
<name>A0A314Z8S4_PRUYE</name>
<dbReference type="OrthoDB" id="10379058at2759"/>
<protein>
    <submittedName>
        <fullName evidence="2">Uncharacterized protein</fullName>
    </submittedName>
</protein>
<evidence type="ECO:0000313" key="3">
    <source>
        <dbReference type="Proteomes" id="UP000250321"/>
    </source>
</evidence>
<sequence length="85" mass="9615">MDPLIKNMFVKVLAMLLVALVICAPSTQAGHHKKLHLKGHDKVISFESEKQTFKVGEPLYRVRGKNNAETLIPAYRVAGLYRVRE</sequence>
<evidence type="ECO:0000256" key="1">
    <source>
        <dbReference type="SAM" id="SignalP"/>
    </source>
</evidence>
<keyword evidence="3" id="KW-1185">Reference proteome</keyword>
<feature type="chain" id="PRO_5016289706" evidence="1">
    <location>
        <begin position="30"/>
        <end position="85"/>
    </location>
</feature>
<gene>
    <name evidence="2" type="ORF">Pyn_38900</name>
</gene>
<comment type="caution">
    <text evidence="2">The sequence shown here is derived from an EMBL/GenBank/DDBJ whole genome shotgun (WGS) entry which is preliminary data.</text>
</comment>
<feature type="signal peptide" evidence="1">
    <location>
        <begin position="1"/>
        <end position="29"/>
    </location>
</feature>
<dbReference type="AlphaFoldDB" id="A0A314Z8S4"/>
<accession>A0A314Z8S4</accession>
<evidence type="ECO:0000313" key="2">
    <source>
        <dbReference type="EMBL" id="PQQ18032.1"/>
    </source>
</evidence>
<organism evidence="2 3">
    <name type="scientific">Prunus yedoensis var. nudiflora</name>
    <dbReference type="NCBI Taxonomy" id="2094558"/>
    <lineage>
        <taxon>Eukaryota</taxon>
        <taxon>Viridiplantae</taxon>
        <taxon>Streptophyta</taxon>
        <taxon>Embryophyta</taxon>
        <taxon>Tracheophyta</taxon>
        <taxon>Spermatophyta</taxon>
        <taxon>Magnoliopsida</taxon>
        <taxon>eudicotyledons</taxon>
        <taxon>Gunneridae</taxon>
        <taxon>Pentapetalae</taxon>
        <taxon>rosids</taxon>
        <taxon>fabids</taxon>
        <taxon>Rosales</taxon>
        <taxon>Rosaceae</taxon>
        <taxon>Amygdaloideae</taxon>
        <taxon>Amygdaleae</taxon>
        <taxon>Prunus</taxon>
    </lineage>
</organism>